<evidence type="ECO:0000256" key="1">
    <source>
        <dbReference type="SAM" id="MobiDB-lite"/>
    </source>
</evidence>
<accession>A0ABR3DJ74</accession>
<feature type="chain" id="PRO_5046302593" description="Secreted protein" evidence="2">
    <location>
        <begin position="19"/>
        <end position="101"/>
    </location>
</feature>
<proteinExistence type="predicted"/>
<reference evidence="3 4" key="1">
    <citation type="submission" date="2023-09" db="EMBL/GenBank/DDBJ databases">
        <title>Multi-omics analysis of a traditional fermented food reveals byproduct-associated fungal strains for waste-to-food upcycling.</title>
        <authorList>
            <consortium name="Lawrence Berkeley National Laboratory"/>
            <person name="Rekdal V.M."/>
            <person name="Villalobos-Escobedo J.M."/>
            <person name="Rodriguez-Valeron N."/>
            <person name="Garcia M.O."/>
            <person name="Vasquez D.P."/>
            <person name="Damayanti I."/>
            <person name="Sorensen P.M."/>
            <person name="Baidoo E.E."/>
            <person name="De Carvalho A.C."/>
            <person name="Riley R."/>
            <person name="Lipzen A."/>
            <person name="He G."/>
            <person name="Yan M."/>
            <person name="Haridas S."/>
            <person name="Daum C."/>
            <person name="Yoshinaga Y."/>
            <person name="Ng V."/>
            <person name="Grigoriev I.V."/>
            <person name="Munk R."/>
            <person name="Nuraida L."/>
            <person name="Wijaya C.H."/>
            <person name="Morales P.-C."/>
            <person name="Keasling J.D."/>
        </authorList>
    </citation>
    <scope>NUCLEOTIDE SEQUENCE [LARGE SCALE GENOMIC DNA]</scope>
    <source>
        <strain evidence="3 4">FGSC 2613</strain>
    </source>
</reference>
<dbReference type="EMBL" id="JAVLET010000002">
    <property type="protein sequence ID" value="KAL0472733.1"/>
    <property type="molecule type" value="Genomic_DNA"/>
</dbReference>
<feature type="signal peptide" evidence="2">
    <location>
        <begin position="1"/>
        <end position="18"/>
    </location>
</feature>
<evidence type="ECO:0000256" key="2">
    <source>
        <dbReference type="SAM" id="SignalP"/>
    </source>
</evidence>
<gene>
    <name evidence="3" type="ORF">QR685DRAFT_514980</name>
</gene>
<comment type="caution">
    <text evidence="3">The sequence shown here is derived from an EMBL/GenBank/DDBJ whole genome shotgun (WGS) entry which is preliminary data.</text>
</comment>
<keyword evidence="2" id="KW-0732">Signal</keyword>
<feature type="compositionally biased region" description="Basic and acidic residues" evidence="1">
    <location>
        <begin position="89"/>
        <end position="101"/>
    </location>
</feature>
<organism evidence="3 4">
    <name type="scientific">Neurospora intermedia</name>
    <dbReference type="NCBI Taxonomy" id="5142"/>
    <lineage>
        <taxon>Eukaryota</taxon>
        <taxon>Fungi</taxon>
        <taxon>Dikarya</taxon>
        <taxon>Ascomycota</taxon>
        <taxon>Pezizomycotina</taxon>
        <taxon>Sordariomycetes</taxon>
        <taxon>Sordariomycetidae</taxon>
        <taxon>Sordariales</taxon>
        <taxon>Sordariaceae</taxon>
        <taxon>Neurospora</taxon>
    </lineage>
</organism>
<sequence>MIQCVFFALFFFFQMPSSEMLMMPMRRVDAMSKGGVSQSVSFVNGQARGREEEEWIGGGREPDINQWSCYQSEQEEEKKSKHNRGVGLQDKREEEREALWC</sequence>
<evidence type="ECO:0000313" key="3">
    <source>
        <dbReference type="EMBL" id="KAL0472733.1"/>
    </source>
</evidence>
<evidence type="ECO:0000313" key="4">
    <source>
        <dbReference type="Proteomes" id="UP001451303"/>
    </source>
</evidence>
<protein>
    <recommendedName>
        <fullName evidence="5">Secreted protein</fullName>
    </recommendedName>
</protein>
<keyword evidence="4" id="KW-1185">Reference proteome</keyword>
<feature type="region of interest" description="Disordered" evidence="1">
    <location>
        <begin position="42"/>
        <end position="101"/>
    </location>
</feature>
<evidence type="ECO:0008006" key="5">
    <source>
        <dbReference type="Google" id="ProtNLM"/>
    </source>
</evidence>
<name>A0ABR3DJ74_NEUIN</name>
<dbReference type="Proteomes" id="UP001451303">
    <property type="component" value="Unassembled WGS sequence"/>
</dbReference>